<evidence type="ECO:0000256" key="3">
    <source>
        <dbReference type="ARBA" id="ARBA00023163"/>
    </source>
</evidence>
<accession>A0A1T5JUW5</accession>
<dbReference type="RefSeq" id="WP_079686043.1">
    <property type="nucleotide sequence ID" value="NZ_FUZU01000001.1"/>
</dbReference>
<keyword evidence="2" id="KW-0238">DNA-binding</keyword>
<evidence type="ECO:0000313" key="5">
    <source>
        <dbReference type="EMBL" id="SKC55145.1"/>
    </source>
</evidence>
<dbReference type="PANTHER" id="PTHR30146">
    <property type="entry name" value="LACI-RELATED TRANSCRIPTIONAL REPRESSOR"/>
    <property type="match status" value="1"/>
</dbReference>
<organism evidence="5 6">
    <name type="scientific">Ohtaekwangia koreensis</name>
    <dbReference type="NCBI Taxonomy" id="688867"/>
    <lineage>
        <taxon>Bacteria</taxon>
        <taxon>Pseudomonadati</taxon>
        <taxon>Bacteroidota</taxon>
        <taxon>Cytophagia</taxon>
        <taxon>Cytophagales</taxon>
        <taxon>Fulvivirgaceae</taxon>
        <taxon>Ohtaekwangia</taxon>
    </lineage>
</organism>
<dbReference type="InterPro" id="IPR028082">
    <property type="entry name" value="Peripla_BP_I"/>
</dbReference>
<dbReference type="EMBL" id="FUZU01000001">
    <property type="protein sequence ID" value="SKC55145.1"/>
    <property type="molecule type" value="Genomic_DNA"/>
</dbReference>
<dbReference type="InterPro" id="IPR025997">
    <property type="entry name" value="SBP_2_dom"/>
</dbReference>
<dbReference type="GO" id="GO:0000976">
    <property type="term" value="F:transcription cis-regulatory region binding"/>
    <property type="evidence" value="ECO:0007669"/>
    <property type="project" value="TreeGrafter"/>
</dbReference>
<dbReference type="GO" id="GO:0003700">
    <property type="term" value="F:DNA-binding transcription factor activity"/>
    <property type="evidence" value="ECO:0007669"/>
    <property type="project" value="TreeGrafter"/>
</dbReference>
<dbReference type="InterPro" id="IPR000843">
    <property type="entry name" value="HTH_LacI"/>
</dbReference>
<keyword evidence="6" id="KW-1185">Reference proteome</keyword>
<evidence type="ECO:0000256" key="1">
    <source>
        <dbReference type="ARBA" id="ARBA00023015"/>
    </source>
</evidence>
<dbReference type="Gene3D" id="3.40.50.2300">
    <property type="match status" value="2"/>
</dbReference>
<proteinExistence type="predicted"/>
<reference evidence="5 6" key="1">
    <citation type="submission" date="2017-02" db="EMBL/GenBank/DDBJ databases">
        <authorList>
            <person name="Peterson S.W."/>
        </authorList>
    </citation>
    <scope>NUCLEOTIDE SEQUENCE [LARGE SCALE GENOMIC DNA]</scope>
    <source>
        <strain evidence="5 6">DSM 25262</strain>
    </source>
</reference>
<name>A0A1T5JUW5_9BACT</name>
<dbReference type="SMART" id="SM00354">
    <property type="entry name" value="HTH_LACI"/>
    <property type="match status" value="1"/>
</dbReference>
<dbReference type="PANTHER" id="PTHR30146:SF144">
    <property type="entry name" value="LACI-FAMILY TRANSCRIPTION REGULATOR"/>
    <property type="match status" value="1"/>
</dbReference>
<dbReference type="Pfam" id="PF13407">
    <property type="entry name" value="Peripla_BP_4"/>
    <property type="match status" value="1"/>
</dbReference>
<dbReference type="Gene3D" id="1.10.260.40">
    <property type="entry name" value="lambda repressor-like DNA-binding domains"/>
    <property type="match status" value="1"/>
</dbReference>
<dbReference type="SUPFAM" id="SSF47413">
    <property type="entry name" value="lambda repressor-like DNA-binding domains"/>
    <property type="match status" value="1"/>
</dbReference>
<gene>
    <name evidence="5" type="ORF">SAMN05660236_1510</name>
</gene>
<dbReference type="Proteomes" id="UP000190961">
    <property type="component" value="Unassembled WGS sequence"/>
</dbReference>
<dbReference type="Pfam" id="PF00356">
    <property type="entry name" value="LacI"/>
    <property type="match status" value="1"/>
</dbReference>
<dbReference type="PROSITE" id="PS50932">
    <property type="entry name" value="HTH_LACI_2"/>
    <property type="match status" value="1"/>
</dbReference>
<dbReference type="OrthoDB" id="628703at2"/>
<protein>
    <submittedName>
        <fullName evidence="5">LacI family transcriptional regulator</fullName>
    </submittedName>
</protein>
<sequence>MDKKIRIKDIAQMAQVSVGTVDRVIHNRGEVAQESYKKVMGILEKTGYKPNLIAKTLGSNKTYRIAALMPNPEQDEYWNQSIEGIKQAKEEWTQYGVQLQTFYFDLYDKKSYISLAETVYESNPDGVLTAPIFYQEAVRFFNLCKTQNIPFVLVNNNIEQAGSLSFVGQDLYQSGRVGAELLHLNEKENGTYAILHIYDDIHNSTHLNEKEKGFKDYFAEQNNGYTYKVISVDLNYTHEPTLEKELSELFNEPTLKGILVTTSKGAYTVSKLLEKNGKNGIRLVAYDLLEENLYYLKNGIIDFLINQNSKRQAFIAVSQLSNHLLFKKEASASYLFPLEIISRQNLTSYLNSKQH</sequence>
<keyword evidence="3" id="KW-0804">Transcription</keyword>
<dbReference type="InterPro" id="IPR010982">
    <property type="entry name" value="Lambda_DNA-bd_dom_sf"/>
</dbReference>
<keyword evidence="1" id="KW-0805">Transcription regulation</keyword>
<dbReference type="PROSITE" id="PS00356">
    <property type="entry name" value="HTH_LACI_1"/>
    <property type="match status" value="1"/>
</dbReference>
<dbReference type="STRING" id="688867.SAMN05660236_1510"/>
<dbReference type="SUPFAM" id="SSF53822">
    <property type="entry name" value="Periplasmic binding protein-like I"/>
    <property type="match status" value="1"/>
</dbReference>
<dbReference type="CDD" id="cd01392">
    <property type="entry name" value="HTH_LacI"/>
    <property type="match status" value="1"/>
</dbReference>
<evidence type="ECO:0000256" key="2">
    <source>
        <dbReference type="ARBA" id="ARBA00023125"/>
    </source>
</evidence>
<dbReference type="AlphaFoldDB" id="A0A1T5JUW5"/>
<evidence type="ECO:0000259" key="4">
    <source>
        <dbReference type="PROSITE" id="PS50932"/>
    </source>
</evidence>
<evidence type="ECO:0000313" key="6">
    <source>
        <dbReference type="Proteomes" id="UP000190961"/>
    </source>
</evidence>
<feature type="domain" description="HTH lacI-type" evidence="4">
    <location>
        <begin position="5"/>
        <end position="59"/>
    </location>
</feature>